<proteinExistence type="predicted"/>
<protein>
    <submittedName>
        <fullName evidence="1">Uncharacterized protein</fullName>
    </submittedName>
</protein>
<dbReference type="EMBL" id="FMKA01000002">
    <property type="protein sequence ID" value="SCP95571.1"/>
    <property type="molecule type" value="Genomic_DNA"/>
</dbReference>
<dbReference type="Proteomes" id="UP000199315">
    <property type="component" value="Unassembled WGS sequence"/>
</dbReference>
<keyword evidence="2" id="KW-1185">Reference proteome</keyword>
<name>A0A1D3TQ01_9FIRM</name>
<evidence type="ECO:0000313" key="2">
    <source>
        <dbReference type="Proteomes" id="UP000199315"/>
    </source>
</evidence>
<accession>A0A1D3TQ01</accession>
<organism evidence="1 2">
    <name type="scientific">Anaerobium acetethylicum</name>
    <dbReference type="NCBI Taxonomy" id="1619234"/>
    <lineage>
        <taxon>Bacteria</taxon>
        <taxon>Bacillati</taxon>
        <taxon>Bacillota</taxon>
        <taxon>Clostridia</taxon>
        <taxon>Lachnospirales</taxon>
        <taxon>Lachnospiraceae</taxon>
        <taxon>Anaerobium</taxon>
    </lineage>
</organism>
<dbReference type="AlphaFoldDB" id="A0A1D3TQ01"/>
<sequence>MGAGRSALPAAYAVEAVWVLVNRNVHGTCRLADFAFRAFGTVQFIAVKGNGVEEAVDCPKRTEISAERPVYDDGKHNQCNQDHTFPCKEPANDGAYFWIDDSKGPAPHQCPRGADIFAEPWIGSPVSIYRKQGKQDYKNGQNEVFDQSEVSVSRKFADFFYKGYLMQQVLKKAEGAEPSAYEPAQKGSYSQKEPDYVEGELASPVIQGCLKGAYRTGAEGPRAGVAVEPRKTGGFQISRIDFAFQEADEVPVAESSESCLYPQPPVLNKLMK</sequence>
<gene>
    <name evidence="1" type="ORF">SAMN05421730_100227</name>
</gene>
<reference evidence="1 2" key="1">
    <citation type="submission" date="2016-09" db="EMBL/GenBank/DDBJ databases">
        <authorList>
            <person name="Capua I."/>
            <person name="De Benedictis P."/>
            <person name="Joannis T."/>
            <person name="Lombin L.H."/>
            <person name="Cattoli G."/>
        </authorList>
    </citation>
    <scope>NUCLEOTIDE SEQUENCE [LARGE SCALE GENOMIC DNA]</scope>
    <source>
        <strain evidence="1 2">GluBS11</strain>
    </source>
</reference>
<evidence type="ECO:0000313" key="1">
    <source>
        <dbReference type="EMBL" id="SCP95571.1"/>
    </source>
</evidence>